<evidence type="ECO:0000313" key="3">
    <source>
        <dbReference type="EMBL" id="AXJ02362.1"/>
    </source>
</evidence>
<sequence>MQRNTGVKLMKEYIQINSTGTDTTPPATCKRPQLRFFNKVMTLALALIFVWGWGSEVIGQVTFNGNTRTGFGGAVGNSTMEWSESSGTITVTFTKGAGDFSDALVIYLFTGAAGRNVIDGQVNDQEDELRLAISSAGADGSTITFFPGFEASHAIGINAGFGGLWSIPATGSIGNNGLDFVTSVNSTLNSTTQASFTFSFTYANLGLNPGDPIYFVATYLNGTNGFTSNEGYGSGLPGNNPGPGAVTFTSFLEYPTGVERGTRATAQAGNWDSNATWANNVTPLALENVVIGHDVTLNVNAEVRSLTINSGQAFVFENEESRQLTIRSGGALTNNGAFTANDGKVIFAGTGTVTGPLTFNDVDIAGGVNFGSGASRATLGGILSINPGGFVQTNPPIYAAGSTLRYNTVGTYGRGSEWPSVTLNPSNNPHHVVVNSILSMGDHTTGRAVNGNLTILEERSLALSSAVGGDLRVRGNWVNEGIFTANNRAVFFDGTQPQTIENEQTGGISIPFLFIQNNVRALSDLTVATRLSLQNSTLTIGSGNALVAPTQVTEDDNGINYVDTGAALAFERDIVTHSRWIGISMPVAGVNFAGSGGVFDPFWTQGDFTGSDDPNANDENANLRLYNEVAGDYKVPGTADFQPGVGYLFYVFERKDRDDPETALTFPFTLTVSGQENTFSSGIFPFPVTFNSEGGNGWNLLANPFGAALDWDNLTRSDATDFNGFAYVLEPSSQRYLATGGAIEGTVIGNDLAPHIAPFQAFWVKAENNDANLSATPANRTINTDNADLFNTTPIPVFSLRLTADNLQSTTAFRFGEGFSTSFANTDAYFLSGLTTTFAFTYSLKDETPTMINSLPIDLTEAISFPIAAGAYVEGNAFTGEASFTWPAFENIPADWSITLTDTYTGTVIDLRDATSYSFIMEAPMGLMAKVETFKDFQHEGTPVMNPMFAGERFILTIDPEVPTSAPISGELPREVSLSQNYPNPFNPTTLIRFELPASEEVRLEVFNVQGQRVATLVNGTVQAGVHNVSFDASSLSSGVYLYRLQAGNQVLTRKMTLIK</sequence>
<evidence type="ECO:0000313" key="4">
    <source>
        <dbReference type="Proteomes" id="UP000254808"/>
    </source>
</evidence>
<keyword evidence="1" id="KW-0472">Membrane</keyword>
<evidence type="ECO:0000259" key="2">
    <source>
        <dbReference type="Pfam" id="PF18962"/>
    </source>
</evidence>
<protein>
    <submittedName>
        <fullName evidence="3">Por secretion system C-terminal sorting domain-containing protein</fullName>
    </submittedName>
</protein>
<gene>
    <name evidence="3" type="ORF">CYPRO_3127</name>
</gene>
<dbReference type="NCBIfam" id="TIGR04183">
    <property type="entry name" value="Por_Secre_tail"/>
    <property type="match status" value="1"/>
</dbReference>
<dbReference type="Proteomes" id="UP000254808">
    <property type="component" value="Chromosome"/>
</dbReference>
<dbReference type="Gene3D" id="2.60.40.4070">
    <property type="match status" value="1"/>
</dbReference>
<keyword evidence="1" id="KW-1133">Transmembrane helix</keyword>
<keyword evidence="1" id="KW-0812">Transmembrane</keyword>
<dbReference type="InterPro" id="IPR026444">
    <property type="entry name" value="Secre_tail"/>
</dbReference>
<reference evidence="3 4" key="1">
    <citation type="submission" date="2018-03" db="EMBL/GenBank/DDBJ databases">
        <title>Phenotypic and genomic properties of Cyclonatronum proteinivorum gen. nov., sp. nov., a haloalkaliphilic bacteroidete from soda lakes possessing Na+-translocating rhodopsin.</title>
        <authorList>
            <person name="Toshchakov S.V."/>
            <person name="Korzhenkov A."/>
            <person name="Samarov N.I."/>
            <person name="Kublanov I.V."/>
            <person name="Muntyan M.S."/>
            <person name="Sorokin D.Y."/>
        </authorList>
    </citation>
    <scope>NUCLEOTIDE SEQUENCE [LARGE SCALE GENOMIC DNA]</scope>
    <source>
        <strain evidence="3 4">Omega</strain>
    </source>
</reference>
<dbReference type="Pfam" id="PF18962">
    <property type="entry name" value="Por_Secre_tail"/>
    <property type="match status" value="1"/>
</dbReference>
<dbReference type="AlphaFoldDB" id="A0A345UPG0"/>
<evidence type="ECO:0000256" key="1">
    <source>
        <dbReference type="SAM" id="Phobius"/>
    </source>
</evidence>
<dbReference type="EMBL" id="CP027806">
    <property type="protein sequence ID" value="AXJ02362.1"/>
    <property type="molecule type" value="Genomic_DNA"/>
</dbReference>
<feature type="domain" description="Secretion system C-terminal sorting" evidence="2">
    <location>
        <begin position="982"/>
        <end position="1056"/>
    </location>
</feature>
<accession>A0A345UPG0</accession>
<proteinExistence type="predicted"/>
<feature type="transmembrane region" description="Helical" evidence="1">
    <location>
        <begin position="36"/>
        <end position="54"/>
    </location>
</feature>
<organism evidence="3 4">
    <name type="scientific">Cyclonatronum proteinivorum</name>
    <dbReference type="NCBI Taxonomy" id="1457365"/>
    <lineage>
        <taxon>Bacteria</taxon>
        <taxon>Pseudomonadati</taxon>
        <taxon>Balneolota</taxon>
        <taxon>Balneolia</taxon>
        <taxon>Balneolales</taxon>
        <taxon>Cyclonatronaceae</taxon>
        <taxon>Cyclonatronum</taxon>
    </lineage>
</organism>
<dbReference type="KEGG" id="cprv:CYPRO_3127"/>
<name>A0A345UPG0_9BACT</name>
<keyword evidence="4" id="KW-1185">Reference proteome</keyword>